<evidence type="ECO:0000313" key="5">
    <source>
        <dbReference type="EMBL" id="MFC4388808.1"/>
    </source>
</evidence>
<evidence type="ECO:0000256" key="3">
    <source>
        <dbReference type="ARBA" id="ARBA00022840"/>
    </source>
</evidence>
<dbReference type="InterPro" id="IPR052708">
    <property type="entry name" value="PxpC"/>
</dbReference>
<gene>
    <name evidence="5" type="ORF">ACFOZ1_13485</name>
</gene>
<keyword evidence="2" id="KW-0378">Hydrolase</keyword>
<dbReference type="SUPFAM" id="SSF50891">
    <property type="entry name" value="Cyclophilin-like"/>
    <property type="match status" value="1"/>
</dbReference>
<organism evidence="5 6">
    <name type="scientific">Gracilibacillus marinus</name>
    <dbReference type="NCBI Taxonomy" id="630535"/>
    <lineage>
        <taxon>Bacteria</taxon>
        <taxon>Bacillati</taxon>
        <taxon>Bacillota</taxon>
        <taxon>Bacilli</taxon>
        <taxon>Bacillales</taxon>
        <taxon>Bacillaceae</taxon>
        <taxon>Gracilibacillus</taxon>
    </lineage>
</organism>
<dbReference type="Proteomes" id="UP001595880">
    <property type="component" value="Unassembled WGS sequence"/>
</dbReference>
<dbReference type="EMBL" id="JBHSDV010000004">
    <property type="protein sequence ID" value="MFC4388808.1"/>
    <property type="molecule type" value="Genomic_DNA"/>
</dbReference>
<dbReference type="InterPro" id="IPR003778">
    <property type="entry name" value="CT_A_B"/>
</dbReference>
<proteinExistence type="predicted"/>
<keyword evidence="6" id="KW-1185">Reference proteome</keyword>
<dbReference type="PANTHER" id="PTHR43309">
    <property type="entry name" value="5-OXOPROLINASE SUBUNIT C"/>
    <property type="match status" value="1"/>
</dbReference>
<dbReference type="Gene3D" id="2.40.100.10">
    <property type="entry name" value="Cyclophilin-like"/>
    <property type="match status" value="1"/>
</dbReference>
<evidence type="ECO:0000256" key="2">
    <source>
        <dbReference type="ARBA" id="ARBA00022801"/>
    </source>
</evidence>
<evidence type="ECO:0000259" key="4">
    <source>
        <dbReference type="SMART" id="SM00797"/>
    </source>
</evidence>
<dbReference type="SMART" id="SM00797">
    <property type="entry name" value="AHS2"/>
    <property type="match status" value="1"/>
</dbReference>
<keyword evidence="1" id="KW-0547">Nucleotide-binding</keyword>
<evidence type="ECO:0000256" key="1">
    <source>
        <dbReference type="ARBA" id="ARBA00022741"/>
    </source>
</evidence>
<sequence>MKIIEKGLATTIQDLGRFSYRSLGFPTSGPMDSFAMKIANFLVGNHENAAVLEMCQIGVTVEFLHDTVIACTGAPMDIYLNNQKIELYRPIQVKKGDSLRCLSCKAGMYTYLACKYGIAYPTILKSRSSLPRIKDVRNTITENCELPIQAYTHKGMFNWKIDKKLFDYMTSKYITIRYIEGIQSDWFASSLENHTWKITSQSNRMGYRLNGPPIRLKNEKQLFSEPVQFGAIQVPPNGQPIVIMADGQPTGGYPKIGQVIQADLAKLAQATIFTSITFQKVSIEYALETWKHTHHDLLQLKYVLLEKWREF</sequence>
<dbReference type="RefSeq" id="WP_390200096.1">
    <property type="nucleotide sequence ID" value="NZ_JBHSDV010000004.1"/>
</dbReference>
<protein>
    <submittedName>
        <fullName evidence="5">Biotin-dependent carboxyltransferase family protein</fullName>
    </submittedName>
</protein>
<feature type="domain" description="Carboxyltransferase" evidence="4">
    <location>
        <begin position="22"/>
        <end position="297"/>
    </location>
</feature>
<evidence type="ECO:0000313" key="6">
    <source>
        <dbReference type="Proteomes" id="UP001595880"/>
    </source>
</evidence>
<dbReference type="Pfam" id="PF02626">
    <property type="entry name" value="CT_A_B"/>
    <property type="match status" value="1"/>
</dbReference>
<dbReference type="PANTHER" id="PTHR43309:SF5">
    <property type="entry name" value="5-OXOPROLINASE SUBUNIT C"/>
    <property type="match status" value="1"/>
</dbReference>
<reference evidence="6" key="1">
    <citation type="journal article" date="2019" name="Int. J. Syst. Evol. Microbiol.">
        <title>The Global Catalogue of Microorganisms (GCM) 10K type strain sequencing project: providing services to taxonomists for standard genome sequencing and annotation.</title>
        <authorList>
            <consortium name="The Broad Institute Genomics Platform"/>
            <consortium name="The Broad Institute Genome Sequencing Center for Infectious Disease"/>
            <person name="Wu L."/>
            <person name="Ma J."/>
        </authorList>
    </citation>
    <scope>NUCLEOTIDE SEQUENCE [LARGE SCALE GENOMIC DNA]</scope>
    <source>
        <strain evidence="6">KACC 14058</strain>
    </source>
</reference>
<keyword evidence="3" id="KW-0067">ATP-binding</keyword>
<dbReference type="InterPro" id="IPR029000">
    <property type="entry name" value="Cyclophilin-like_dom_sf"/>
</dbReference>
<dbReference type="NCBIfam" id="TIGR00724">
    <property type="entry name" value="urea_amlyse_rel"/>
    <property type="match status" value="1"/>
</dbReference>
<name>A0ABV8VWE7_9BACI</name>
<comment type="caution">
    <text evidence="5">The sequence shown here is derived from an EMBL/GenBank/DDBJ whole genome shotgun (WGS) entry which is preliminary data.</text>
</comment>
<accession>A0ABV8VWE7</accession>